<dbReference type="EMBL" id="CP059075">
    <property type="protein sequence ID" value="QRE03303.1"/>
    <property type="molecule type" value="Genomic_DNA"/>
</dbReference>
<proteinExistence type="predicted"/>
<sequence>MQKCGRCVSLCCDSISVPKKGKPNRNIGYLKRVVIEDLKSETINKEVEE</sequence>
<evidence type="ECO:0000313" key="2">
    <source>
        <dbReference type="Proteomes" id="UP000596329"/>
    </source>
</evidence>
<evidence type="ECO:0000313" key="1">
    <source>
        <dbReference type="EMBL" id="QRE03303.1"/>
    </source>
</evidence>
<protein>
    <submittedName>
        <fullName evidence="1">Uncharacterized protein</fullName>
    </submittedName>
</protein>
<dbReference type="Proteomes" id="UP000596329">
    <property type="component" value="Chromosome"/>
</dbReference>
<reference evidence="1 2" key="1">
    <citation type="submission" date="2020-07" db="EMBL/GenBank/DDBJ databases">
        <title>Genomic characterization of Flavobacterium psychrophilum strains.</title>
        <authorList>
            <person name="Castillo D."/>
            <person name="Jorgensen J."/>
            <person name="Middelboe M."/>
        </authorList>
    </citation>
    <scope>NUCLEOTIDE SEQUENCE [LARGE SCALE GENOMIC DNA]</scope>
    <source>
        <strain evidence="1 2">FPS-R7</strain>
    </source>
</reference>
<organism evidence="1 2">
    <name type="scientific">Flavobacterium psychrophilum</name>
    <dbReference type="NCBI Taxonomy" id="96345"/>
    <lineage>
        <taxon>Bacteria</taxon>
        <taxon>Pseudomonadati</taxon>
        <taxon>Bacteroidota</taxon>
        <taxon>Flavobacteriia</taxon>
        <taxon>Flavobacteriales</taxon>
        <taxon>Flavobacteriaceae</taxon>
        <taxon>Flavobacterium</taxon>
    </lineage>
</organism>
<dbReference type="AlphaFoldDB" id="A0A1Z5HLX1"/>
<gene>
    <name evidence="1" type="ORF">H0H26_10410</name>
</gene>
<name>A0A1Z5HLX1_FLAPS</name>
<accession>A0A1Z5HLX1</accession>